<evidence type="ECO:0000313" key="7">
    <source>
        <dbReference type="Proteomes" id="UP001519460"/>
    </source>
</evidence>
<feature type="repeat" description="WD" evidence="4">
    <location>
        <begin position="113"/>
        <end position="154"/>
    </location>
</feature>
<dbReference type="Proteomes" id="UP001519460">
    <property type="component" value="Unassembled WGS sequence"/>
</dbReference>
<dbReference type="InterPro" id="IPR036322">
    <property type="entry name" value="WD40_repeat_dom_sf"/>
</dbReference>
<proteinExistence type="predicted"/>
<dbReference type="InterPro" id="IPR001680">
    <property type="entry name" value="WD40_rpt"/>
</dbReference>
<name>A0ABD0LQC5_9CAEN</name>
<comment type="caution">
    <text evidence="6">The sequence shown here is derived from an EMBL/GenBank/DDBJ whole genome shotgun (WGS) entry which is preliminary data.</text>
</comment>
<dbReference type="SMART" id="SM00320">
    <property type="entry name" value="WD40"/>
    <property type="match status" value="6"/>
</dbReference>
<evidence type="ECO:0000313" key="6">
    <source>
        <dbReference type="EMBL" id="KAK7501213.1"/>
    </source>
</evidence>
<keyword evidence="7" id="KW-1185">Reference proteome</keyword>
<evidence type="ECO:0000256" key="5">
    <source>
        <dbReference type="SAM" id="MobiDB-lite"/>
    </source>
</evidence>
<reference evidence="6 7" key="1">
    <citation type="journal article" date="2023" name="Sci. Data">
        <title>Genome assembly of the Korean intertidal mud-creeper Batillaria attramentaria.</title>
        <authorList>
            <person name="Patra A.K."/>
            <person name="Ho P.T."/>
            <person name="Jun S."/>
            <person name="Lee S.J."/>
            <person name="Kim Y."/>
            <person name="Won Y.J."/>
        </authorList>
    </citation>
    <scope>NUCLEOTIDE SEQUENCE [LARGE SCALE GENOMIC DNA]</scope>
    <source>
        <strain evidence="6">Wonlab-2016</strain>
    </source>
</reference>
<keyword evidence="2" id="KW-0677">Repeat</keyword>
<dbReference type="Gene3D" id="2.130.10.10">
    <property type="entry name" value="YVTN repeat-like/Quinoprotein amine dehydrogenase"/>
    <property type="match status" value="2"/>
</dbReference>
<dbReference type="SUPFAM" id="SSF50978">
    <property type="entry name" value="WD40 repeat-like"/>
    <property type="match status" value="1"/>
</dbReference>
<feature type="region of interest" description="Disordered" evidence="5">
    <location>
        <begin position="307"/>
        <end position="471"/>
    </location>
</feature>
<dbReference type="PROSITE" id="PS50294">
    <property type="entry name" value="WD_REPEATS_REGION"/>
    <property type="match status" value="1"/>
</dbReference>
<evidence type="ECO:0000256" key="4">
    <source>
        <dbReference type="PROSITE-ProRule" id="PRU00221"/>
    </source>
</evidence>
<dbReference type="Pfam" id="PF00400">
    <property type="entry name" value="WD40"/>
    <property type="match status" value="3"/>
</dbReference>
<dbReference type="AlphaFoldDB" id="A0ABD0LQC5"/>
<evidence type="ECO:0000256" key="1">
    <source>
        <dbReference type="ARBA" id="ARBA00022574"/>
    </source>
</evidence>
<keyword evidence="1 4" id="KW-0853">WD repeat</keyword>
<dbReference type="PANTHER" id="PTHR44675">
    <property type="entry name" value="PAK1 INTERACTING PROTEIN 1"/>
    <property type="match status" value="1"/>
</dbReference>
<organism evidence="6 7">
    <name type="scientific">Batillaria attramentaria</name>
    <dbReference type="NCBI Taxonomy" id="370345"/>
    <lineage>
        <taxon>Eukaryota</taxon>
        <taxon>Metazoa</taxon>
        <taxon>Spiralia</taxon>
        <taxon>Lophotrochozoa</taxon>
        <taxon>Mollusca</taxon>
        <taxon>Gastropoda</taxon>
        <taxon>Caenogastropoda</taxon>
        <taxon>Sorbeoconcha</taxon>
        <taxon>Cerithioidea</taxon>
        <taxon>Batillariidae</taxon>
        <taxon>Batillaria</taxon>
    </lineage>
</organism>
<gene>
    <name evidence="6" type="ORF">BaRGS_00007698</name>
</gene>
<dbReference type="InterPro" id="IPR051959">
    <property type="entry name" value="PAK1-Kinase_Regulator"/>
</dbReference>
<protein>
    <recommendedName>
        <fullName evidence="8">P21-activated protein kinase-interacting protein 1-like</fullName>
    </recommendedName>
</protein>
<feature type="compositionally biased region" description="Basic residues" evidence="5">
    <location>
        <begin position="445"/>
        <end position="471"/>
    </location>
</feature>
<evidence type="ECO:0000256" key="2">
    <source>
        <dbReference type="ARBA" id="ARBA00022737"/>
    </source>
</evidence>
<dbReference type="PROSITE" id="PS00678">
    <property type="entry name" value="WD_REPEATS_1"/>
    <property type="match status" value="1"/>
</dbReference>
<sequence>MEIIVGTYEELLLGYAFVKEDNGYKLQQTFTNHSHIGCVKCLTCQKNLLVSGSTDESIRIFDLKKRRELGTLHQHLGTVTSLAFFQKSHLFSTSEDSTLCVWKVSGWEPVRTFKGHKGAVNCVSVHPSGKLALTVSRDRSLRLWNLVDGRPAFTSNIKHDADLVVWSPDGNFYVVCWNTTINVHSVEDGSIHSSIIAASRVNSIVFVKDNIVAYAGGGGAIFFHDIMEGTQLYQLSTDTSRIRGLAISPSHENPTDSEELWLSAASSDGHIKVYRVSLGKNTVETELLTFHNTTFRLTCITVTKPDVEPTVEPAQPPKKKRKAEKPVESLPKKVKKETEEEQEDAEREMSAQTKQPTSEHPDKRKKEKVGTMKQSKKMKKKKTEQKSSHEDSAPVQASTQMKPKKKVQFGEVKVREIASRRQLPSLQGMNLHGKKQNRPVAQGKASKKALQKQKKMQNRQRRLQRKGKSML</sequence>
<accession>A0ABD0LQC5</accession>
<dbReference type="PROSITE" id="PS50082">
    <property type="entry name" value="WD_REPEATS_2"/>
    <property type="match status" value="2"/>
</dbReference>
<dbReference type="InterPro" id="IPR015943">
    <property type="entry name" value="WD40/YVTN_repeat-like_dom_sf"/>
</dbReference>
<evidence type="ECO:0000256" key="3">
    <source>
        <dbReference type="ARBA" id="ARBA00045213"/>
    </source>
</evidence>
<evidence type="ECO:0008006" key="8">
    <source>
        <dbReference type="Google" id="ProtNLM"/>
    </source>
</evidence>
<dbReference type="PANTHER" id="PTHR44675:SF1">
    <property type="entry name" value="P21-ACTIVATED PROTEIN KINASE-INTERACTING PROTEIN 1"/>
    <property type="match status" value="1"/>
</dbReference>
<comment type="function">
    <text evidence="3">Negatively regulates the PAK1 kinase. PAK1 is a member of the PAK kinase family, which has been shown to play a positive role in the regulation of signaling pathways involving MAPK8 and RELA. PAK1 exists as an inactive homodimer, which is activated by binding of small GTPases such as CDC42 to an N-terminal regulatory domain. PAK1IP1 also binds to the N-terminus of PAK1, and inhibits the specific activation of PAK1 by CDC42. May be involved in ribosomal large subunit assembly.</text>
</comment>
<dbReference type="CDD" id="cd00200">
    <property type="entry name" value="WD40"/>
    <property type="match status" value="1"/>
</dbReference>
<feature type="compositionally biased region" description="Basic and acidic residues" evidence="5">
    <location>
        <begin position="357"/>
        <end position="370"/>
    </location>
</feature>
<feature type="compositionally biased region" description="Basic residues" evidence="5">
    <location>
        <begin position="374"/>
        <end position="383"/>
    </location>
</feature>
<dbReference type="InterPro" id="IPR019775">
    <property type="entry name" value="WD40_repeat_CS"/>
</dbReference>
<feature type="repeat" description="WD" evidence="4">
    <location>
        <begin position="72"/>
        <end position="112"/>
    </location>
</feature>
<dbReference type="EMBL" id="JACVVK020000033">
    <property type="protein sequence ID" value="KAK7501213.1"/>
    <property type="molecule type" value="Genomic_DNA"/>
</dbReference>